<evidence type="ECO:0000313" key="1">
    <source>
        <dbReference type="EMBL" id="KAK2176220.1"/>
    </source>
</evidence>
<accession>A0AAD9KSS5</accession>
<dbReference type="AlphaFoldDB" id="A0AAD9KSS5"/>
<name>A0AAD9KSS5_RIDPI</name>
<sequence length="115" mass="13346">MARRTRVKHDAVFPRPDNQRLFIWARRLVGNNRGIIFVPLRYNCVTHTQGNHELSNLLGLLLRLLHLRYHGTLFQLLLVSDASNGTLFEFHFVSRQCTRLVGENVLDLSKLLVKV</sequence>
<organism evidence="1 2">
    <name type="scientific">Ridgeia piscesae</name>
    <name type="common">Tubeworm</name>
    <dbReference type="NCBI Taxonomy" id="27915"/>
    <lineage>
        <taxon>Eukaryota</taxon>
        <taxon>Metazoa</taxon>
        <taxon>Spiralia</taxon>
        <taxon>Lophotrochozoa</taxon>
        <taxon>Annelida</taxon>
        <taxon>Polychaeta</taxon>
        <taxon>Sedentaria</taxon>
        <taxon>Canalipalpata</taxon>
        <taxon>Sabellida</taxon>
        <taxon>Siboglinidae</taxon>
        <taxon>Ridgeia</taxon>
    </lineage>
</organism>
<keyword evidence="2" id="KW-1185">Reference proteome</keyword>
<gene>
    <name evidence="1" type="ORF">NP493_675g02005</name>
</gene>
<evidence type="ECO:0000313" key="2">
    <source>
        <dbReference type="Proteomes" id="UP001209878"/>
    </source>
</evidence>
<dbReference type="Proteomes" id="UP001209878">
    <property type="component" value="Unassembled WGS sequence"/>
</dbReference>
<dbReference type="EMBL" id="JAODUO010000675">
    <property type="protein sequence ID" value="KAK2176220.1"/>
    <property type="molecule type" value="Genomic_DNA"/>
</dbReference>
<comment type="caution">
    <text evidence="1">The sequence shown here is derived from an EMBL/GenBank/DDBJ whole genome shotgun (WGS) entry which is preliminary data.</text>
</comment>
<reference evidence="1" key="1">
    <citation type="journal article" date="2023" name="Mol. Biol. Evol.">
        <title>Third-Generation Sequencing Reveals the Adaptive Role of the Epigenome in Three Deep-Sea Polychaetes.</title>
        <authorList>
            <person name="Perez M."/>
            <person name="Aroh O."/>
            <person name="Sun Y."/>
            <person name="Lan Y."/>
            <person name="Juniper S.K."/>
            <person name="Young C.R."/>
            <person name="Angers B."/>
            <person name="Qian P.Y."/>
        </authorList>
    </citation>
    <scope>NUCLEOTIDE SEQUENCE</scope>
    <source>
        <strain evidence="1">R07B-5</strain>
    </source>
</reference>
<protein>
    <submittedName>
        <fullName evidence="1">Uncharacterized protein</fullName>
    </submittedName>
</protein>
<proteinExistence type="predicted"/>